<protein>
    <submittedName>
        <fullName evidence="1">Uncharacterized protein</fullName>
    </submittedName>
</protein>
<keyword evidence="2" id="KW-1185">Reference proteome</keyword>
<dbReference type="Proteomes" id="UP000188268">
    <property type="component" value="Unassembled WGS sequence"/>
</dbReference>
<dbReference type="Gramene" id="OMO90035">
    <property type="protein sequence ID" value="OMO90035"/>
    <property type="gene ID" value="CCACVL1_07536"/>
</dbReference>
<accession>A0A1R3J5A8</accession>
<proteinExistence type="predicted"/>
<organism evidence="1 2">
    <name type="scientific">Corchorus capsularis</name>
    <name type="common">Jute</name>
    <dbReference type="NCBI Taxonomy" id="210143"/>
    <lineage>
        <taxon>Eukaryota</taxon>
        <taxon>Viridiplantae</taxon>
        <taxon>Streptophyta</taxon>
        <taxon>Embryophyta</taxon>
        <taxon>Tracheophyta</taxon>
        <taxon>Spermatophyta</taxon>
        <taxon>Magnoliopsida</taxon>
        <taxon>eudicotyledons</taxon>
        <taxon>Gunneridae</taxon>
        <taxon>Pentapetalae</taxon>
        <taxon>rosids</taxon>
        <taxon>malvids</taxon>
        <taxon>Malvales</taxon>
        <taxon>Malvaceae</taxon>
        <taxon>Grewioideae</taxon>
        <taxon>Apeibeae</taxon>
        <taxon>Corchorus</taxon>
    </lineage>
</organism>
<sequence length="66" mass="7515">MAFRWTNAGMGSFLGRLRNSFMAFDKRLNCSKKCRYVVAAFAIKNAAMYRDTEFSGISCGVCLRHH</sequence>
<evidence type="ECO:0000313" key="1">
    <source>
        <dbReference type="EMBL" id="OMO90035.1"/>
    </source>
</evidence>
<name>A0A1R3J5A8_COCAP</name>
<gene>
    <name evidence="1" type="ORF">CCACVL1_07536</name>
</gene>
<reference evidence="1 2" key="1">
    <citation type="submission" date="2013-09" db="EMBL/GenBank/DDBJ databases">
        <title>Corchorus capsularis genome sequencing.</title>
        <authorList>
            <person name="Alam M."/>
            <person name="Haque M.S."/>
            <person name="Islam M.S."/>
            <person name="Emdad E.M."/>
            <person name="Islam M.M."/>
            <person name="Ahmed B."/>
            <person name="Halim A."/>
            <person name="Hossen Q.M.M."/>
            <person name="Hossain M.Z."/>
            <person name="Ahmed R."/>
            <person name="Khan M.M."/>
            <person name="Islam R."/>
            <person name="Rashid M.M."/>
            <person name="Khan S.A."/>
            <person name="Rahman M.S."/>
            <person name="Alam M."/>
        </authorList>
    </citation>
    <scope>NUCLEOTIDE SEQUENCE [LARGE SCALE GENOMIC DNA]</scope>
    <source>
        <strain evidence="2">cv. CVL-1</strain>
        <tissue evidence="1">Whole seedling</tissue>
    </source>
</reference>
<dbReference type="AlphaFoldDB" id="A0A1R3J5A8"/>
<evidence type="ECO:0000313" key="2">
    <source>
        <dbReference type="Proteomes" id="UP000188268"/>
    </source>
</evidence>
<dbReference type="EMBL" id="AWWV01008534">
    <property type="protein sequence ID" value="OMO90035.1"/>
    <property type="molecule type" value="Genomic_DNA"/>
</dbReference>
<comment type="caution">
    <text evidence="1">The sequence shown here is derived from an EMBL/GenBank/DDBJ whole genome shotgun (WGS) entry which is preliminary data.</text>
</comment>